<evidence type="ECO:0000256" key="10">
    <source>
        <dbReference type="ARBA" id="ARBA00022741"/>
    </source>
</evidence>
<feature type="binding site" evidence="24">
    <location>
        <position position="287"/>
    </location>
    <ligand>
        <name>Mg(2+)</name>
        <dbReference type="ChEBI" id="CHEBI:18420"/>
        <label>1</label>
    </ligand>
</feature>
<feature type="domain" description="ATP-grasp" evidence="26">
    <location>
        <begin position="128"/>
        <end position="334"/>
    </location>
</feature>
<keyword evidence="11 25" id="KW-0067">ATP-binding</keyword>
<dbReference type="InterPro" id="IPR000291">
    <property type="entry name" value="D-Ala_lig_Van_CS"/>
</dbReference>
<evidence type="ECO:0000256" key="3">
    <source>
        <dbReference type="ARBA" id="ARBA00004496"/>
    </source>
</evidence>
<dbReference type="NCBIfam" id="NF002378">
    <property type="entry name" value="PRK01372.1"/>
    <property type="match status" value="1"/>
</dbReference>
<comment type="pathway">
    <text evidence="4 22">Cell wall biogenesis; peptidoglycan biosynthesis.</text>
</comment>
<accession>C0GI55</accession>
<keyword evidence="14 22" id="KW-0573">Peptidoglycan synthesis</keyword>
<dbReference type="GO" id="GO:0009252">
    <property type="term" value="P:peptidoglycan biosynthetic process"/>
    <property type="evidence" value="ECO:0007669"/>
    <property type="project" value="UniProtKB-UniRule"/>
</dbReference>
<evidence type="ECO:0000313" key="27">
    <source>
        <dbReference type="EMBL" id="EEG76903.1"/>
    </source>
</evidence>
<dbReference type="InterPro" id="IPR011095">
    <property type="entry name" value="Dala_Dala_lig_C"/>
</dbReference>
<evidence type="ECO:0000256" key="4">
    <source>
        <dbReference type="ARBA" id="ARBA00004752"/>
    </source>
</evidence>
<dbReference type="AlphaFoldDB" id="C0GI55"/>
<dbReference type="SUPFAM" id="SSF56059">
    <property type="entry name" value="Glutathione synthetase ATP-binding domain-like"/>
    <property type="match status" value="1"/>
</dbReference>
<keyword evidence="16 22" id="KW-0961">Cell wall biogenesis/degradation</keyword>
<evidence type="ECO:0000256" key="5">
    <source>
        <dbReference type="ARBA" id="ARBA00010871"/>
    </source>
</evidence>
<dbReference type="HAMAP" id="MF_00047">
    <property type="entry name" value="Dala_Dala_lig"/>
    <property type="match status" value="1"/>
</dbReference>
<dbReference type="InterPro" id="IPR011761">
    <property type="entry name" value="ATP-grasp"/>
</dbReference>
<keyword evidence="13 22" id="KW-0133">Cell shape</keyword>
<dbReference type="STRING" id="555088.DealDRAFT_2164"/>
<dbReference type="FunFam" id="3.30.1490.20:FF:000007">
    <property type="entry name" value="D-alanine--D-alanine ligase"/>
    <property type="match status" value="1"/>
</dbReference>
<dbReference type="GO" id="GO:0005829">
    <property type="term" value="C:cytosol"/>
    <property type="evidence" value="ECO:0007669"/>
    <property type="project" value="TreeGrafter"/>
</dbReference>
<evidence type="ECO:0000256" key="23">
    <source>
        <dbReference type="PIRSR" id="PIRSR039102-1"/>
    </source>
</evidence>
<comment type="catalytic activity">
    <reaction evidence="17 22">
        <text>2 D-alanine + ATP = D-alanyl-D-alanine + ADP + phosphate + H(+)</text>
        <dbReference type="Rhea" id="RHEA:11224"/>
        <dbReference type="ChEBI" id="CHEBI:15378"/>
        <dbReference type="ChEBI" id="CHEBI:30616"/>
        <dbReference type="ChEBI" id="CHEBI:43474"/>
        <dbReference type="ChEBI" id="CHEBI:57416"/>
        <dbReference type="ChEBI" id="CHEBI:57822"/>
        <dbReference type="ChEBI" id="CHEBI:456216"/>
        <dbReference type="EC" id="6.3.2.4"/>
    </reaction>
</comment>
<name>C0GI55_DETAL</name>
<dbReference type="NCBIfam" id="NF002528">
    <property type="entry name" value="PRK01966.1-4"/>
    <property type="match status" value="1"/>
</dbReference>
<comment type="cofactor">
    <cofactor evidence="24">
        <name>Mg(2+)</name>
        <dbReference type="ChEBI" id="CHEBI:18420"/>
    </cofactor>
    <cofactor evidence="24">
        <name>Mn(2+)</name>
        <dbReference type="ChEBI" id="CHEBI:29035"/>
    </cofactor>
    <text evidence="24">Binds 2 magnesium or manganese ions per subunit.</text>
</comment>
<evidence type="ECO:0000256" key="7">
    <source>
        <dbReference type="ARBA" id="ARBA00022490"/>
    </source>
</evidence>
<evidence type="ECO:0000256" key="22">
    <source>
        <dbReference type="HAMAP-Rule" id="MF_00047"/>
    </source>
</evidence>
<feature type="binding site" evidence="24">
    <location>
        <position position="301"/>
    </location>
    <ligand>
        <name>Mg(2+)</name>
        <dbReference type="ChEBI" id="CHEBI:18420"/>
        <label>2</label>
    </ligand>
</feature>
<evidence type="ECO:0000256" key="9">
    <source>
        <dbReference type="ARBA" id="ARBA00022723"/>
    </source>
</evidence>
<keyword evidence="12 24" id="KW-0460">Magnesium</keyword>
<dbReference type="GO" id="GO:0071555">
    <property type="term" value="P:cell wall organization"/>
    <property type="evidence" value="ECO:0007669"/>
    <property type="project" value="UniProtKB-KW"/>
</dbReference>
<keyword evidence="7 22" id="KW-0963">Cytoplasm</keyword>
<dbReference type="GO" id="GO:0008716">
    <property type="term" value="F:D-alanine-D-alanine ligase activity"/>
    <property type="evidence" value="ECO:0007669"/>
    <property type="project" value="UniProtKB-UniRule"/>
</dbReference>
<evidence type="ECO:0000256" key="13">
    <source>
        <dbReference type="ARBA" id="ARBA00022960"/>
    </source>
</evidence>
<dbReference type="InterPro" id="IPR016185">
    <property type="entry name" value="PreATP-grasp_dom_sf"/>
</dbReference>
<dbReference type="FunFam" id="3.30.470.20:FF:000008">
    <property type="entry name" value="D-alanine--D-alanine ligase"/>
    <property type="match status" value="1"/>
</dbReference>
<dbReference type="PIRSF" id="PIRSF039102">
    <property type="entry name" value="Ddl/VanB"/>
    <property type="match status" value="1"/>
</dbReference>
<keyword evidence="28" id="KW-1185">Reference proteome</keyword>
<keyword evidence="10 25" id="KW-0547">Nucleotide-binding</keyword>
<sequence>MSKTTIAVLHGGRSGEHEVSLRSAASIMDGLRDVGQYEVLPVFISREGIWTLEGVRVAILPEPGIGGLYVLEGEKAGEVIPVDVVFPVLHGTYGEDGTVQGLLELARIPYVGAGVPGSAIGMDKILMKAGLLAAGLPVGPYLWFTVADWEENKKQLLKQIEEELAFPCFVKPANLGSSVGISKAYDSAQLEKAINEALQYDRRVLVEKMLTGCEIECSVLGNDRPEASVPGEIIPCNDFYDYSAKYLDDNSGLEIPAKLAPETIKKVREMAVQTFIALDCAGLGRVDFFVDEKTGEMWIIEINTLPGFTSISMYPKLWEASGISFNELLQKLVKLALERFSQKERLKTTFDPS</sequence>
<feature type="binding site" evidence="24">
    <location>
        <position position="303"/>
    </location>
    <ligand>
        <name>Mg(2+)</name>
        <dbReference type="ChEBI" id="CHEBI:18420"/>
        <label>2</label>
    </ligand>
</feature>
<evidence type="ECO:0000256" key="20">
    <source>
        <dbReference type="ARBA" id="ARBA00076288"/>
    </source>
</evidence>
<reference evidence="27 28" key="1">
    <citation type="submission" date="2009-02" db="EMBL/GenBank/DDBJ databases">
        <title>Sequencing of the draft genome and assembly of Dethiobacter alkaliphilus AHT 1.</title>
        <authorList>
            <consortium name="US DOE Joint Genome Institute (JGI-PGF)"/>
            <person name="Lucas S."/>
            <person name="Copeland A."/>
            <person name="Lapidus A."/>
            <person name="Glavina del Rio T."/>
            <person name="Dalin E."/>
            <person name="Tice H."/>
            <person name="Bruce D."/>
            <person name="Goodwin L."/>
            <person name="Pitluck S."/>
            <person name="Larimer F."/>
            <person name="Land M.L."/>
            <person name="Hauser L."/>
            <person name="Muyzer G."/>
        </authorList>
    </citation>
    <scope>NUCLEOTIDE SEQUENCE [LARGE SCALE GENOMIC DNA]</scope>
    <source>
        <strain evidence="27 28">AHT 1</strain>
    </source>
</reference>
<dbReference type="Gene3D" id="3.40.50.20">
    <property type="match status" value="1"/>
</dbReference>
<organism evidence="27 28">
    <name type="scientific">Dethiobacter alkaliphilus AHT 1</name>
    <dbReference type="NCBI Taxonomy" id="555088"/>
    <lineage>
        <taxon>Bacteria</taxon>
        <taxon>Bacillati</taxon>
        <taxon>Bacillota</taxon>
        <taxon>Dethiobacteria</taxon>
        <taxon>Dethiobacterales</taxon>
        <taxon>Dethiobacteraceae</taxon>
        <taxon>Dethiobacter</taxon>
    </lineage>
</organism>
<dbReference type="PANTHER" id="PTHR23132">
    <property type="entry name" value="D-ALANINE--D-ALANINE LIGASE"/>
    <property type="match status" value="1"/>
</dbReference>
<feature type="active site" evidence="23">
    <location>
        <position position="16"/>
    </location>
</feature>
<comment type="subcellular location">
    <subcellularLocation>
        <location evidence="3 22">Cytoplasm</location>
    </subcellularLocation>
</comment>
<dbReference type="InterPro" id="IPR011127">
    <property type="entry name" value="Dala_Dala_lig_N"/>
</dbReference>
<dbReference type="Gene3D" id="3.30.1490.20">
    <property type="entry name" value="ATP-grasp fold, A domain"/>
    <property type="match status" value="1"/>
</dbReference>
<dbReference type="UniPathway" id="UPA00219"/>
<feature type="binding site" evidence="24">
    <location>
        <position position="301"/>
    </location>
    <ligand>
        <name>Mg(2+)</name>
        <dbReference type="ChEBI" id="CHEBI:18420"/>
        <label>1</label>
    </ligand>
</feature>
<evidence type="ECO:0000256" key="1">
    <source>
        <dbReference type="ARBA" id="ARBA00001936"/>
    </source>
</evidence>
<dbReference type="EC" id="6.3.2.4" evidence="6 22"/>
<dbReference type="NCBIfam" id="TIGR01205">
    <property type="entry name" value="D_ala_D_alaTIGR"/>
    <property type="match status" value="1"/>
</dbReference>
<dbReference type="InterPro" id="IPR005905">
    <property type="entry name" value="D_ala_D_ala"/>
</dbReference>
<comment type="caution">
    <text evidence="27">The sequence shown here is derived from an EMBL/GenBank/DDBJ whole genome shotgun (WGS) entry which is preliminary data.</text>
</comment>
<dbReference type="InterPro" id="IPR013815">
    <property type="entry name" value="ATP_grasp_subdomain_1"/>
</dbReference>
<evidence type="ECO:0000256" key="8">
    <source>
        <dbReference type="ARBA" id="ARBA00022598"/>
    </source>
</evidence>
<keyword evidence="9 24" id="KW-0479">Metal-binding</keyword>
<dbReference type="GO" id="GO:0005524">
    <property type="term" value="F:ATP binding"/>
    <property type="evidence" value="ECO:0007669"/>
    <property type="project" value="UniProtKB-UniRule"/>
</dbReference>
<keyword evidence="8 22" id="KW-0436">Ligase</keyword>
<dbReference type="Gene3D" id="3.30.470.20">
    <property type="entry name" value="ATP-grasp fold, B domain"/>
    <property type="match status" value="1"/>
</dbReference>
<evidence type="ECO:0000256" key="25">
    <source>
        <dbReference type="PROSITE-ProRule" id="PRU00409"/>
    </source>
</evidence>
<evidence type="ECO:0000256" key="11">
    <source>
        <dbReference type="ARBA" id="ARBA00022840"/>
    </source>
</evidence>
<comment type="function">
    <text evidence="2 22">Cell wall formation.</text>
</comment>
<gene>
    <name evidence="22" type="primary">ddl</name>
    <name evidence="27" type="ORF">DealDRAFT_2164</name>
</gene>
<dbReference type="GO" id="GO:0008360">
    <property type="term" value="P:regulation of cell shape"/>
    <property type="evidence" value="ECO:0007669"/>
    <property type="project" value="UniProtKB-KW"/>
</dbReference>
<dbReference type="OrthoDB" id="9813261at2"/>
<evidence type="ECO:0000256" key="18">
    <source>
        <dbReference type="ARBA" id="ARBA00060592"/>
    </source>
</evidence>
<dbReference type="Proteomes" id="UP000006443">
    <property type="component" value="Unassembled WGS sequence"/>
</dbReference>
<evidence type="ECO:0000256" key="19">
    <source>
        <dbReference type="ARBA" id="ARBA00068427"/>
    </source>
</evidence>
<comment type="cofactor">
    <cofactor evidence="1">
        <name>Mn(2+)</name>
        <dbReference type="ChEBI" id="CHEBI:29035"/>
    </cofactor>
</comment>
<evidence type="ECO:0000259" key="26">
    <source>
        <dbReference type="PROSITE" id="PS50975"/>
    </source>
</evidence>
<evidence type="ECO:0000256" key="17">
    <source>
        <dbReference type="ARBA" id="ARBA00047614"/>
    </source>
</evidence>
<evidence type="ECO:0000256" key="16">
    <source>
        <dbReference type="ARBA" id="ARBA00023316"/>
    </source>
</evidence>
<evidence type="ECO:0000256" key="24">
    <source>
        <dbReference type="PIRSR" id="PIRSR039102-3"/>
    </source>
</evidence>
<dbReference type="EMBL" id="ACJM01000011">
    <property type="protein sequence ID" value="EEG76903.1"/>
    <property type="molecule type" value="Genomic_DNA"/>
</dbReference>
<dbReference type="PROSITE" id="PS50975">
    <property type="entry name" value="ATP_GRASP"/>
    <property type="match status" value="1"/>
</dbReference>
<comment type="pathway">
    <text evidence="18">Glycan biosynthesis.</text>
</comment>
<dbReference type="Pfam" id="PF07478">
    <property type="entry name" value="Dala_Dala_lig_C"/>
    <property type="match status" value="1"/>
</dbReference>
<feature type="active site" evidence="23">
    <location>
        <position position="312"/>
    </location>
</feature>
<dbReference type="GO" id="GO:0046872">
    <property type="term" value="F:metal ion binding"/>
    <property type="evidence" value="ECO:0007669"/>
    <property type="project" value="UniProtKB-KW"/>
</dbReference>
<protein>
    <recommendedName>
        <fullName evidence="19 22">D-alanine--D-alanine ligase</fullName>
        <ecNumber evidence="6 22">6.3.2.4</ecNumber>
    </recommendedName>
    <alternativeName>
        <fullName evidence="21 22">D-Ala-D-Ala ligase</fullName>
    </alternativeName>
    <alternativeName>
        <fullName evidence="20 22">D-alanylalanine synthetase</fullName>
    </alternativeName>
</protein>
<evidence type="ECO:0000313" key="28">
    <source>
        <dbReference type="Proteomes" id="UP000006443"/>
    </source>
</evidence>
<dbReference type="SUPFAM" id="SSF52440">
    <property type="entry name" value="PreATP-grasp domain"/>
    <property type="match status" value="1"/>
</dbReference>
<evidence type="ECO:0000256" key="6">
    <source>
        <dbReference type="ARBA" id="ARBA00012216"/>
    </source>
</evidence>
<evidence type="ECO:0000256" key="14">
    <source>
        <dbReference type="ARBA" id="ARBA00022984"/>
    </source>
</evidence>
<comment type="similarity">
    <text evidence="5 22">Belongs to the D-alanine--D-alanine ligase family.</text>
</comment>
<proteinExistence type="inferred from homology"/>
<evidence type="ECO:0000256" key="15">
    <source>
        <dbReference type="ARBA" id="ARBA00023211"/>
    </source>
</evidence>
<evidence type="ECO:0000256" key="2">
    <source>
        <dbReference type="ARBA" id="ARBA00003921"/>
    </source>
</evidence>
<feature type="active site" evidence="23">
    <location>
        <position position="177"/>
    </location>
</feature>
<dbReference type="PROSITE" id="PS00843">
    <property type="entry name" value="DALA_DALA_LIGASE_1"/>
    <property type="match status" value="1"/>
</dbReference>
<dbReference type="eggNOG" id="COG1181">
    <property type="taxonomic scope" value="Bacteria"/>
</dbReference>
<dbReference type="Pfam" id="PF01820">
    <property type="entry name" value="Dala_Dala_lig_N"/>
    <property type="match status" value="1"/>
</dbReference>
<dbReference type="PROSITE" id="PS00844">
    <property type="entry name" value="DALA_DALA_LIGASE_2"/>
    <property type="match status" value="1"/>
</dbReference>
<dbReference type="PANTHER" id="PTHR23132:SF25">
    <property type="entry name" value="D-ALANINE--D-ALANINE LIGASE A"/>
    <property type="match status" value="1"/>
</dbReference>
<evidence type="ECO:0000256" key="21">
    <source>
        <dbReference type="ARBA" id="ARBA00077154"/>
    </source>
</evidence>
<keyword evidence="15 24" id="KW-0464">Manganese</keyword>
<evidence type="ECO:0000256" key="12">
    <source>
        <dbReference type="ARBA" id="ARBA00022842"/>
    </source>
</evidence>
<dbReference type="RefSeq" id="WP_008517309.1">
    <property type="nucleotide sequence ID" value="NZ_ACJM01000011.1"/>
</dbReference>